<dbReference type="EMBL" id="FNRV01000001">
    <property type="protein sequence ID" value="SEB81108.1"/>
    <property type="molecule type" value="Genomic_DNA"/>
</dbReference>
<keyword evidence="10" id="KW-1185">Reference proteome</keyword>
<protein>
    <recommendedName>
        <fullName evidence="7">Spermidine/putrescine import ATP-binding protein PotA</fullName>
        <ecNumber evidence="7">7.6.2.11</ecNumber>
    </recommendedName>
</protein>
<keyword evidence="2 7" id="KW-1003">Cell membrane</keyword>
<dbReference type="PROSITE" id="PS00211">
    <property type="entry name" value="ABC_TRANSPORTER_1"/>
    <property type="match status" value="1"/>
</dbReference>
<evidence type="ECO:0000256" key="6">
    <source>
        <dbReference type="ARBA" id="ARBA00023136"/>
    </source>
</evidence>
<keyword evidence="3 7" id="KW-0547">Nucleotide-binding</keyword>
<dbReference type="PANTHER" id="PTHR42781">
    <property type="entry name" value="SPERMIDINE/PUTRESCINE IMPORT ATP-BINDING PROTEIN POTA"/>
    <property type="match status" value="1"/>
</dbReference>
<evidence type="ECO:0000256" key="1">
    <source>
        <dbReference type="ARBA" id="ARBA00022448"/>
    </source>
</evidence>
<comment type="subunit">
    <text evidence="7">The complex is composed of two ATP-binding proteins (PotA), two transmembrane proteins (PotB and PotC) and a solute-binding protein (PotD).</text>
</comment>
<dbReference type="SUPFAM" id="SSF50331">
    <property type="entry name" value="MOP-like"/>
    <property type="match status" value="1"/>
</dbReference>
<dbReference type="NCBIfam" id="TIGR01187">
    <property type="entry name" value="potA"/>
    <property type="match status" value="1"/>
</dbReference>
<evidence type="ECO:0000256" key="7">
    <source>
        <dbReference type="RuleBase" id="RU364083"/>
    </source>
</evidence>
<dbReference type="Gene3D" id="3.40.50.300">
    <property type="entry name" value="P-loop containing nucleotide triphosphate hydrolases"/>
    <property type="match status" value="1"/>
</dbReference>
<dbReference type="EC" id="7.6.2.11" evidence="7"/>
<accession>A0ABY0XPA3</accession>
<dbReference type="Pfam" id="PF00005">
    <property type="entry name" value="ABC_tran"/>
    <property type="match status" value="1"/>
</dbReference>
<dbReference type="Proteomes" id="UP000199665">
    <property type="component" value="Unassembled WGS sequence"/>
</dbReference>
<comment type="similarity">
    <text evidence="7">Belongs to the ABC transporter superfamily. Spermidine/putrescine importer (TC 3.A.1.11.1) family.</text>
</comment>
<evidence type="ECO:0000259" key="8">
    <source>
        <dbReference type="PROSITE" id="PS50893"/>
    </source>
</evidence>
<evidence type="ECO:0000313" key="9">
    <source>
        <dbReference type="EMBL" id="SEB81108.1"/>
    </source>
</evidence>
<evidence type="ECO:0000256" key="3">
    <source>
        <dbReference type="ARBA" id="ARBA00022741"/>
    </source>
</evidence>
<reference evidence="9 10" key="1">
    <citation type="submission" date="2016-10" db="EMBL/GenBank/DDBJ databases">
        <authorList>
            <person name="Varghese N."/>
            <person name="Submissions S."/>
        </authorList>
    </citation>
    <scope>NUCLEOTIDE SEQUENCE [LARGE SCALE GENOMIC DNA]</scope>
    <source>
        <strain evidence="9 10">DSM 18327</strain>
    </source>
</reference>
<sequence>MDPKAPSLACKHAPSFTTIASRLAPTKDGAYPGSACPLLPPKGYIRRKTLIASLAPDALIHHCKGARLVNDNPPSDIEFCNVVKRYGQVQAVSGLNFAVRRGSFHSFLGGSGCGKTTTLRMIAGFEQPTSGEVRLAGRNVAGVPAFERPVNMVFQHYALFPHLTVAQNIAYGLRYRTPRPDKKQQLRMADEALEMVRLSGFGQRKPSELSGGQQQRVALARALVNKPTVLLLDEPLAALDRKLRKEMQSELLRLQREVGITFVLVTHDQEEALSMSDSISVMHNGSIIQTATPEQLYEAPASRYVADFIGESNLFNGTVRHLNGRSVVLRTEQGLELTSPLTPTGKALSANADGCIAVRPELISIAGASADMAREVTLQGCVEDRIYLGNTTEYRVRTQAFGVVCVRVPRQQDHGANAFEHGAAVRVGWDHANGLAMAL</sequence>
<dbReference type="GO" id="GO:0005524">
    <property type="term" value="F:ATP binding"/>
    <property type="evidence" value="ECO:0007669"/>
    <property type="project" value="UniProtKB-KW"/>
</dbReference>
<evidence type="ECO:0000256" key="2">
    <source>
        <dbReference type="ARBA" id="ARBA00022475"/>
    </source>
</evidence>
<dbReference type="SUPFAM" id="SSF52540">
    <property type="entry name" value="P-loop containing nucleoside triphosphate hydrolases"/>
    <property type="match status" value="1"/>
</dbReference>
<comment type="function">
    <text evidence="7">Part of the ABC transporter complex PotABCD involved in spermidine/putrescine import. Responsible for energy coupling to the transport system.</text>
</comment>
<name>A0ABY0XPA3_9PSED</name>
<keyword evidence="1 7" id="KW-0813">Transport</keyword>
<dbReference type="InterPro" id="IPR027417">
    <property type="entry name" value="P-loop_NTPase"/>
</dbReference>
<dbReference type="SMART" id="SM00382">
    <property type="entry name" value="AAA"/>
    <property type="match status" value="1"/>
</dbReference>
<feature type="domain" description="ABC transporter" evidence="8">
    <location>
        <begin position="77"/>
        <end position="309"/>
    </location>
</feature>
<gene>
    <name evidence="7" type="primary">potA</name>
    <name evidence="9" type="ORF">SAMN05216205_0697</name>
</gene>
<keyword evidence="6 7" id="KW-0472">Membrane</keyword>
<proteinExistence type="inferred from homology"/>
<dbReference type="InterPro" id="IPR050093">
    <property type="entry name" value="ABC_SmlMolc_Importer"/>
</dbReference>
<evidence type="ECO:0000256" key="4">
    <source>
        <dbReference type="ARBA" id="ARBA00022840"/>
    </source>
</evidence>
<keyword evidence="4 7" id="KW-0067">ATP-binding</keyword>
<organism evidence="9 10">
    <name type="scientific">Pseudomonas mohnii</name>
    <dbReference type="NCBI Taxonomy" id="395600"/>
    <lineage>
        <taxon>Bacteria</taxon>
        <taxon>Pseudomonadati</taxon>
        <taxon>Pseudomonadota</taxon>
        <taxon>Gammaproteobacteria</taxon>
        <taxon>Pseudomonadales</taxon>
        <taxon>Pseudomonadaceae</taxon>
        <taxon>Pseudomonas</taxon>
    </lineage>
</organism>
<evidence type="ECO:0000313" key="10">
    <source>
        <dbReference type="Proteomes" id="UP000199665"/>
    </source>
</evidence>
<dbReference type="InterPro" id="IPR003593">
    <property type="entry name" value="AAA+_ATPase"/>
</dbReference>
<dbReference type="InterPro" id="IPR013611">
    <property type="entry name" value="Transp-assoc_OB_typ2"/>
</dbReference>
<comment type="caution">
    <text evidence="9">The sequence shown here is derived from an EMBL/GenBank/DDBJ whole genome shotgun (WGS) entry which is preliminary data.</text>
</comment>
<dbReference type="InterPro" id="IPR017871">
    <property type="entry name" value="ABC_transporter-like_CS"/>
</dbReference>
<dbReference type="InterPro" id="IPR008995">
    <property type="entry name" value="Mo/tungstate-bd_C_term_dom"/>
</dbReference>
<evidence type="ECO:0000256" key="5">
    <source>
        <dbReference type="ARBA" id="ARBA00022967"/>
    </source>
</evidence>
<dbReference type="InterPro" id="IPR005893">
    <property type="entry name" value="PotA-like"/>
</dbReference>
<dbReference type="PANTHER" id="PTHR42781:SF4">
    <property type="entry name" value="SPERMIDINE_PUTRESCINE IMPORT ATP-BINDING PROTEIN POTA"/>
    <property type="match status" value="1"/>
</dbReference>
<comment type="catalytic activity">
    <reaction evidence="7">
        <text>ATP + H2O + polyamine-[polyamine-binding protein]Side 1 = ADP + phosphate + polyamineSide 2 + [polyamine-binding protein]Side 1.</text>
        <dbReference type="EC" id="7.6.2.11"/>
    </reaction>
</comment>
<dbReference type="Gene3D" id="2.40.50.100">
    <property type="match status" value="1"/>
</dbReference>
<dbReference type="Pfam" id="PF08402">
    <property type="entry name" value="TOBE_2"/>
    <property type="match status" value="1"/>
</dbReference>
<keyword evidence="5 7" id="KW-1278">Translocase</keyword>
<dbReference type="PROSITE" id="PS50893">
    <property type="entry name" value="ABC_TRANSPORTER_2"/>
    <property type="match status" value="1"/>
</dbReference>
<dbReference type="InterPro" id="IPR003439">
    <property type="entry name" value="ABC_transporter-like_ATP-bd"/>
</dbReference>